<keyword evidence="7" id="KW-0677">Repeat</keyword>
<dbReference type="SMART" id="SM00365">
    <property type="entry name" value="LRR_SD22"/>
    <property type="match status" value="7"/>
</dbReference>
<keyword evidence="17" id="KW-1185">Reference proteome</keyword>
<dbReference type="Gene3D" id="3.80.10.10">
    <property type="entry name" value="Ribonuclease Inhibitor"/>
    <property type="match status" value="5"/>
</dbReference>
<keyword evidence="9 14" id="KW-0472">Membrane</keyword>
<protein>
    <submittedName>
        <fullName evidence="16">Uncharacterized protein</fullName>
    </submittedName>
</protein>
<organism evidence="16 17">
    <name type="scientific">Acer negundo</name>
    <name type="common">Box elder</name>
    <dbReference type="NCBI Taxonomy" id="4023"/>
    <lineage>
        <taxon>Eukaryota</taxon>
        <taxon>Viridiplantae</taxon>
        <taxon>Streptophyta</taxon>
        <taxon>Embryophyta</taxon>
        <taxon>Tracheophyta</taxon>
        <taxon>Spermatophyta</taxon>
        <taxon>Magnoliopsida</taxon>
        <taxon>eudicotyledons</taxon>
        <taxon>Gunneridae</taxon>
        <taxon>Pentapetalae</taxon>
        <taxon>rosids</taxon>
        <taxon>malvids</taxon>
        <taxon>Sapindales</taxon>
        <taxon>Sapindaceae</taxon>
        <taxon>Hippocastanoideae</taxon>
        <taxon>Acereae</taxon>
        <taxon>Acer</taxon>
    </lineage>
</organism>
<dbReference type="FunFam" id="3.80.10.10:FF:000213">
    <property type="entry name" value="Tyrosine-sulfated glycopeptide receptor 1"/>
    <property type="match status" value="2"/>
</dbReference>
<evidence type="ECO:0000256" key="15">
    <source>
        <dbReference type="SAM" id="SignalP"/>
    </source>
</evidence>
<dbReference type="PANTHER" id="PTHR48062">
    <property type="entry name" value="RECEPTOR-LIKE PROTEIN 14"/>
    <property type="match status" value="1"/>
</dbReference>
<evidence type="ECO:0000256" key="10">
    <source>
        <dbReference type="ARBA" id="ARBA00023170"/>
    </source>
</evidence>
<keyword evidence="3" id="KW-1003">Cell membrane</keyword>
<evidence type="ECO:0000256" key="14">
    <source>
        <dbReference type="SAM" id="Phobius"/>
    </source>
</evidence>
<dbReference type="InterPro" id="IPR032675">
    <property type="entry name" value="LRR_dom_sf"/>
</dbReference>
<evidence type="ECO:0000256" key="1">
    <source>
        <dbReference type="ARBA" id="ARBA00004236"/>
    </source>
</evidence>
<evidence type="ECO:0000256" key="2">
    <source>
        <dbReference type="ARBA" id="ARBA00009592"/>
    </source>
</evidence>
<feature type="region of interest" description="Disordered" evidence="13">
    <location>
        <begin position="589"/>
        <end position="608"/>
    </location>
</feature>
<feature type="chain" id="PRO_5042289466" evidence="15">
    <location>
        <begin position="18"/>
        <end position="1420"/>
    </location>
</feature>
<evidence type="ECO:0000256" key="7">
    <source>
        <dbReference type="ARBA" id="ARBA00022737"/>
    </source>
</evidence>
<evidence type="ECO:0000256" key="4">
    <source>
        <dbReference type="ARBA" id="ARBA00022614"/>
    </source>
</evidence>
<dbReference type="PANTHER" id="PTHR48062:SF52">
    <property type="entry name" value="RECEPTOR-LIKE PROTEIN 8-RELATED"/>
    <property type="match status" value="1"/>
</dbReference>
<dbReference type="Proteomes" id="UP001064489">
    <property type="component" value="Chromosome 12"/>
</dbReference>
<gene>
    <name evidence="16" type="ORF">LWI28_006115</name>
</gene>
<evidence type="ECO:0000256" key="11">
    <source>
        <dbReference type="ARBA" id="ARBA00023180"/>
    </source>
</evidence>
<feature type="compositionally biased region" description="Polar residues" evidence="13">
    <location>
        <begin position="592"/>
        <end position="601"/>
    </location>
</feature>
<proteinExistence type="inferred from homology"/>
<keyword evidence="10" id="KW-0675">Receptor</keyword>
<evidence type="ECO:0000313" key="17">
    <source>
        <dbReference type="Proteomes" id="UP001064489"/>
    </source>
</evidence>
<dbReference type="Pfam" id="PF00560">
    <property type="entry name" value="LRR_1"/>
    <property type="match status" value="5"/>
</dbReference>
<dbReference type="GO" id="GO:0005886">
    <property type="term" value="C:plasma membrane"/>
    <property type="evidence" value="ECO:0007669"/>
    <property type="project" value="UniProtKB-SubCell"/>
</dbReference>
<evidence type="ECO:0000313" key="16">
    <source>
        <dbReference type="EMBL" id="KAI9156420.1"/>
    </source>
</evidence>
<name>A0AAD5NF99_ACENE</name>
<dbReference type="SUPFAM" id="SSF52058">
    <property type="entry name" value="L domain-like"/>
    <property type="match status" value="2"/>
</dbReference>
<dbReference type="SUPFAM" id="SSF52047">
    <property type="entry name" value="RNI-like"/>
    <property type="match status" value="2"/>
</dbReference>
<evidence type="ECO:0000256" key="6">
    <source>
        <dbReference type="ARBA" id="ARBA00022729"/>
    </source>
</evidence>
<keyword evidence="6 15" id="KW-0732">Signal</keyword>
<comment type="caution">
    <text evidence="16">The sequence shown here is derived from an EMBL/GenBank/DDBJ whole genome shotgun (WGS) entry which is preliminary data.</text>
</comment>
<accession>A0AAD5NF99</accession>
<reference evidence="16" key="2">
    <citation type="submission" date="2023-02" db="EMBL/GenBank/DDBJ databases">
        <authorList>
            <person name="Swenson N.G."/>
            <person name="Wegrzyn J.L."/>
            <person name="Mcevoy S.L."/>
        </authorList>
    </citation>
    <scope>NUCLEOTIDE SEQUENCE</scope>
    <source>
        <strain evidence="16">91603</strain>
        <tissue evidence="16">Leaf</tissue>
    </source>
</reference>
<feature type="signal peptide" evidence="15">
    <location>
        <begin position="1"/>
        <end position="17"/>
    </location>
</feature>
<dbReference type="InterPro" id="IPR003591">
    <property type="entry name" value="Leu-rich_rpt_typical-subtyp"/>
</dbReference>
<dbReference type="InterPro" id="IPR001611">
    <property type="entry name" value="Leu-rich_rpt"/>
</dbReference>
<dbReference type="SMART" id="SM00369">
    <property type="entry name" value="LRR_TYP"/>
    <property type="match status" value="15"/>
</dbReference>
<evidence type="ECO:0000256" key="9">
    <source>
        <dbReference type="ARBA" id="ARBA00023136"/>
    </source>
</evidence>
<evidence type="ECO:0000256" key="8">
    <source>
        <dbReference type="ARBA" id="ARBA00022989"/>
    </source>
</evidence>
<reference evidence="16" key="1">
    <citation type="journal article" date="2022" name="Plant J.">
        <title>Strategies of tolerance reflected in two North American maple genomes.</title>
        <authorList>
            <person name="McEvoy S.L."/>
            <person name="Sezen U.U."/>
            <person name="Trouern-Trend A."/>
            <person name="McMahon S.M."/>
            <person name="Schaberg P.G."/>
            <person name="Yang J."/>
            <person name="Wegrzyn J.L."/>
            <person name="Swenson N.G."/>
        </authorList>
    </citation>
    <scope>NUCLEOTIDE SEQUENCE</scope>
    <source>
        <strain evidence="16">91603</strain>
    </source>
</reference>
<evidence type="ECO:0000256" key="3">
    <source>
        <dbReference type="ARBA" id="ARBA00022475"/>
    </source>
</evidence>
<dbReference type="Pfam" id="PF13855">
    <property type="entry name" value="LRR_8"/>
    <property type="match status" value="6"/>
</dbReference>
<feature type="transmembrane region" description="Helical" evidence="14">
    <location>
        <begin position="1365"/>
        <end position="1386"/>
    </location>
</feature>
<keyword evidence="5 14" id="KW-0812">Transmembrane</keyword>
<dbReference type="EMBL" id="JAJSOW010000107">
    <property type="protein sequence ID" value="KAI9156420.1"/>
    <property type="molecule type" value="Genomic_DNA"/>
</dbReference>
<keyword evidence="8 14" id="KW-1133">Transmembrane helix</keyword>
<dbReference type="FunFam" id="3.80.10.10:FF:000095">
    <property type="entry name" value="LRR receptor-like serine/threonine-protein kinase GSO1"/>
    <property type="match status" value="2"/>
</dbReference>
<dbReference type="PROSITE" id="PS51450">
    <property type="entry name" value="LRR"/>
    <property type="match status" value="1"/>
</dbReference>
<comment type="subcellular location">
    <subcellularLocation>
        <location evidence="1">Cell membrane</location>
    </subcellularLocation>
    <subcellularLocation>
        <location evidence="12">Endomembrane system</location>
        <topology evidence="12">Single-pass membrane protein</topology>
    </subcellularLocation>
</comment>
<comment type="similarity">
    <text evidence="2">Belongs to the RLP family.</text>
</comment>
<evidence type="ECO:0000256" key="13">
    <source>
        <dbReference type="SAM" id="MobiDB-lite"/>
    </source>
</evidence>
<keyword evidence="11" id="KW-0325">Glycoprotein</keyword>
<evidence type="ECO:0000256" key="12">
    <source>
        <dbReference type="ARBA" id="ARBA00037847"/>
    </source>
</evidence>
<evidence type="ECO:0000256" key="5">
    <source>
        <dbReference type="ARBA" id="ARBA00022692"/>
    </source>
</evidence>
<sequence length="1420" mass="158407">MEKLFTKLCMLIAVALALQMHENEGCLEKERISLLAIKPFIINATVPFDGFEVDESWVDDHNRTVESWVDDRVSDCCDCNSFNGWVNSRGLANLRNLEFLDLSENGMTDSLQELGICNLKNLIEFDLSENNFEASDEYRCDTSEIGASKLVKNSFEGSIPSSIGEMKSLKVLDLSSNNFLGELPKPFISGCPSLEFLKLSDNNFLGEIFPQFMNMTQLQFLFLDNNQFGGKIQDGLQKARFLLVLDFSSNSFSGQIPDWIGNFSDLDTLVLSNNLLEGGVPVQLSNLRNLLILDISENRLSGSMASSFNISSLVHKLCMQKNALNGSIPNAFLRTLILDLRDNEFSGSIPIKIDHKVPKLSFLLLGGNHLEGLIPEELCQLKYLSILDLSRNRFSGTIPSCFTNVINWVEQSNATYRIPLDFGYSIAMDNGYSIASDNFTLEYKRADSFVKSTEETVIGFVSKNRYESYKGSILHYMLGIDLSSNELTGDIPTDIGNLQQIIAMNLSRNFLSGTIPESFSNLTNIQSLDLSYNKLSGRIPPQLTQLNSLAIFNVSFNNLSGQVPDKGQFGSFVENSYGGNPDLCGPQIKRNCGSSEPTTPSGAEEDQEDESTIHMVSFYWSLFASYVTTIMGFVLILWLNSDWLGSSQAAAHHAVANGHHHEVVVYARQNNHACCGNVECGVRRLCKLKNLVELDLSGNNFEGPLPPCVNNLTILRALDLSSNHLTGNIPSLNLLASLEYLSLRDNNFGGFSFDSLANLSKLEIFQLSTKDSTLQLLETENFLRPPKSQLKYLCLSECNLHGIPSFLMYQHSLEVIDLSHNKLVGMFPTWLLHNNTKLQRMYLINNSLSGILQLPNCTHDLFDLRISNNNLNGQLPMNIGVILPRLQILDLSKNSFEGSIPSSMGEMKSLSILVLSNNTLSRELPKAFISGCSSLFFLKLSNNNFHGEIFPQFMNMTQLEVLNLDNNQFGGKLQDGLLNARFLGVLHLSNNRFSGQIPDWIGNFSDLKGIVLSNNLLEGGVPVQLSNLQNLEILDISENRLSGSMASSFTLSSSVRKLCMQKNALNGSIPKAFLRTTDNLMILDLRDNEFSGSVPIQIDEVPKLSVLLLGGNNLEGLIPHELCQFKDLSILDLSHNRLNGKIPSCFTNILTWVEQSNNTDRILPEFNWDIPVTDNFVDSYSFTLEFELEDSYVESATYTEIEFVSKNRYESYKGSILRYMLGIDLSINELTGDIPTGIGNLQQIKAMNLSHNSLSGSIPESFSNLSNIESLDLSHNKLSGRIPPQLTQLNSLAIFNVSINSLSGPVPHKGQFANFDESNYGGNPGLCYCGPQIKRNCGSSKPTTLSGAGEEEEEEDESAIDMVSFYWSVFAAYVTTIMASVLILWLNPYWRKRWFCFIDACIISSYCWILRNVFRRYDDM</sequence>
<keyword evidence="4" id="KW-0433">Leucine-rich repeat</keyword>
<dbReference type="PRINTS" id="PR00019">
    <property type="entry name" value="LEURICHRPT"/>
</dbReference>
<dbReference type="InterPro" id="IPR051502">
    <property type="entry name" value="RLP_Defense_Trigger"/>
</dbReference>